<accession>A0A1R4H9I6</accession>
<evidence type="ECO:0000256" key="1">
    <source>
        <dbReference type="SAM" id="SignalP"/>
    </source>
</evidence>
<evidence type="ECO:0000313" key="4">
    <source>
        <dbReference type="Proteomes" id="UP000195667"/>
    </source>
</evidence>
<gene>
    <name evidence="3" type="ORF">CRENPOLYSF1_350024</name>
</gene>
<dbReference type="SMART" id="SM00710">
    <property type="entry name" value="PbH1"/>
    <property type="match status" value="7"/>
</dbReference>
<feature type="chain" id="PRO_5012548827" description="Right handed beta helix domain-containing protein" evidence="1">
    <location>
        <begin position="21"/>
        <end position="402"/>
    </location>
</feature>
<keyword evidence="1" id="KW-0732">Signal</keyword>
<dbReference type="RefSeq" id="WP_176371071.1">
    <property type="nucleotide sequence ID" value="NZ_FUKI01000110.1"/>
</dbReference>
<organism evidence="3 4">
    <name type="scientific">Crenothrix polyspora</name>
    <dbReference type="NCBI Taxonomy" id="360316"/>
    <lineage>
        <taxon>Bacteria</taxon>
        <taxon>Pseudomonadati</taxon>
        <taxon>Pseudomonadota</taxon>
        <taxon>Gammaproteobacteria</taxon>
        <taxon>Methylococcales</taxon>
        <taxon>Crenotrichaceae</taxon>
        <taxon>Crenothrix</taxon>
    </lineage>
</organism>
<reference evidence="4" key="1">
    <citation type="submission" date="2017-02" db="EMBL/GenBank/DDBJ databases">
        <authorList>
            <person name="Daims H."/>
        </authorList>
    </citation>
    <scope>NUCLEOTIDE SEQUENCE [LARGE SCALE GENOMIC DNA]</scope>
</reference>
<dbReference type="SUPFAM" id="SSF51126">
    <property type="entry name" value="Pectin lyase-like"/>
    <property type="match status" value="1"/>
</dbReference>
<dbReference type="InterPro" id="IPR011050">
    <property type="entry name" value="Pectin_lyase_fold/virulence"/>
</dbReference>
<protein>
    <recommendedName>
        <fullName evidence="2">Right handed beta helix domain-containing protein</fullName>
    </recommendedName>
</protein>
<keyword evidence="4" id="KW-1185">Reference proteome</keyword>
<dbReference type="Gene3D" id="2.160.20.10">
    <property type="entry name" value="Single-stranded right-handed beta-helix, Pectin lyase-like"/>
    <property type="match status" value="1"/>
</dbReference>
<evidence type="ECO:0000259" key="2">
    <source>
        <dbReference type="Pfam" id="PF13229"/>
    </source>
</evidence>
<dbReference type="EMBL" id="FUKI01000110">
    <property type="protein sequence ID" value="SJM92922.1"/>
    <property type="molecule type" value="Genomic_DNA"/>
</dbReference>
<evidence type="ECO:0000313" key="3">
    <source>
        <dbReference type="EMBL" id="SJM92922.1"/>
    </source>
</evidence>
<dbReference type="InterPro" id="IPR012334">
    <property type="entry name" value="Pectin_lyas_fold"/>
</dbReference>
<dbReference type="AlphaFoldDB" id="A0A1R4H9I6"/>
<proteinExistence type="predicted"/>
<feature type="domain" description="Right handed beta helix" evidence="2">
    <location>
        <begin position="124"/>
        <end position="296"/>
    </location>
</feature>
<name>A0A1R4H9I6_9GAMM</name>
<feature type="signal peptide" evidence="1">
    <location>
        <begin position="1"/>
        <end position="20"/>
    </location>
</feature>
<dbReference type="Proteomes" id="UP000195667">
    <property type="component" value="Unassembled WGS sequence"/>
</dbReference>
<dbReference type="InterPro" id="IPR039448">
    <property type="entry name" value="Beta_helix"/>
</dbReference>
<sequence>MNKVIPFVLIGTLAPIVSYAQVLTPAQCEGDARTDTPLISKLIAVGAGERVQLPAGTCSIRGSLYIPAYTTLTGVSGGLTTLVQADGAGGSERLLYTAGDNVTIEHLVLDGNRANQTPDEHRAGVFVQHANTTIRHVRSRNFTGDGFYLYKDAINTTITYVRAHDNGRDGIALTGAIGANVSHSQFYDNDADQIDVEPGKGQKVGNLKFDYIIAGAAGQKLTGAAIVFAGRPLGEKGLLANNLVLSNSLVYGSIRVVYTVNAIVRNNVIANTSDMPALQVYRFNSGALVTNNTISQLENKVAWPTAVEVVGTSSVDASTKTIIKNNRIKVAGANGLGVYAAGISDVAITGNSIQGAGKPSIERSGVLLRATLANYPFKLVHQIGSQQDFNLALCCTQSAFHS</sequence>
<dbReference type="Pfam" id="PF13229">
    <property type="entry name" value="Beta_helix"/>
    <property type="match status" value="1"/>
</dbReference>
<dbReference type="InterPro" id="IPR006626">
    <property type="entry name" value="PbH1"/>
</dbReference>